<comment type="similarity">
    <text evidence="4">Belongs to the TRAFAC class dynamin-like GTPase superfamily. GB1/RHD3 GTPase family.</text>
</comment>
<reference evidence="9 10" key="1">
    <citation type="submission" date="2014-06" db="EMBL/GenBank/DDBJ databases">
        <authorList>
            <person name="Swart Estienne"/>
        </authorList>
    </citation>
    <scope>NUCLEOTIDE SEQUENCE [LARGE SCALE GENOMIC DNA]</scope>
    <source>
        <strain evidence="9 10">130c</strain>
    </source>
</reference>
<dbReference type="Gene3D" id="3.40.50.300">
    <property type="entry name" value="P-loop containing nucleotide triphosphate hydrolases"/>
    <property type="match status" value="1"/>
</dbReference>
<feature type="coiled-coil region" evidence="5">
    <location>
        <begin position="797"/>
        <end position="824"/>
    </location>
</feature>
<dbReference type="InterPro" id="IPR030386">
    <property type="entry name" value="G_GB1_RHD3_dom"/>
</dbReference>
<dbReference type="InterPro" id="IPR036543">
    <property type="entry name" value="Guanylate-bd_C_sf"/>
</dbReference>
<dbReference type="SMART" id="SM00312">
    <property type="entry name" value="PX"/>
    <property type="match status" value="1"/>
</dbReference>
<keyword evidence="10" id="KW-1185">Reference proteome</keyword>
<feature type="region of interest" description="Disordered" evidence="6">
    <location>
        <begin position="1514"/>
        <end position="1548"/>
    </location>
</feature>
<feature type="compositionally biased region" description="Polar residues" evidence="6">
    <location>
        <begin position="1528"/>
        <end position="1544"/>
    </location>
</feature>
<feature type="compositionally biased region" description="Polar residues" evidence="6">
    <location>
        <begin position="1587"/>
        <end position="1601"/>
    </location>
</feature>
<dbReference type="InterPro" id="IPR001683">
    <property type="entry name" value="PX_dom"/>
</dbReference>
<gene>
    <name evidence="9" type="primary">Contig10328.g11020</name>
    <name evidence="9" type="ORF">STYLEM_11489</name>
</gene>
<evidence type="ECO:0000259" key="8">
    <source>
        <dbReference type="PROSITE" id="PS51715"/>
    </source>
</evidence>
<feature type="coiled-coil region" evidence="5">
    <location>
        <begin position="673"/>
        <end position="714"/>
    </location>
</feature>
<feature type="compositionally biased region" description="Polar residues" evidence="6">
    <location>
        <begin position="1354"/>
        <end position="1373"/>
    </location>
</feature>
<feature type="domain" description="PX" evidence="7">
    <location>
        <begin position="871"/>
        <end position="999"/>
    </location>
</feature>
<evidence type="ECO:0000256" key="3">
    <source>
        <dbReference type="ARBA" id="ARBA00023134"/>
    </source>
</evidence>
<evidence type="ECO:0000259" key="7">
    <source>
        <dbReference type="PROSITE" id="PS50195"/>
    </source>
</evidence>
<dbReference type="InParanoid" id="A0A078AKP0"/>
<feature type="region of interest" description="Disordered" evidence="6">
    <location>
        <begin position="1342"/>
        <end position="1400"/>
    </location>
</feature>
<feature type="compositionally biased region" description="Polar residues" evidence="6">
    <location>
        <begin position="1561"/>
        <end position="1575"/>
    </location>
</feature>
<feature type="compositionally biased region" description="Low complexity" evidence="6">
    <location>
        <begin position="1374"/>
        <end position="1400"/>
    </location>
</feature>
<dbReference type="SUPFAM" id="SSF52540">
    <property type="entry name" value="P-loop containing nucleoside triphosphate hydrolases"/>
    <property type="match status" value="1"/>
</dbReference>
<keyword evidence="3" id="KW-0342">GTP-binding</keyword>
<dbReference type="GO" id="GO:0005525">
    <property type="term" value="F:GTP binding"/>
    <property type="evidence" value="ECO:0007669"/>
    <property type="project" value="UniProtKB-KW"/>
</dbReference>
<evidence type="ECO:0000313" key="9">
    <source>
        <dbReference type="EMBL" id="CDW82456.1"/>
    </source>
</evidence>
<dbReference type="InterPro" id="IPR015894">
    <property type="entry name" value="Guanylate-bd_N"/>
</dbReference>
<protein>
    <submittedName>
        <fullName evidence="9">Guanylate-binding n-terminal domain containing protein</fullName>
    </submittedName>
</protein>
<evidence type="ECO:0000256" key="2">
    <source>
        <dbReference type="ARBA" id="ARBA00022801"/>
    </source>
</evidence>
<dbReference type="Proteomes" id="UP000039865">
    <property type="component" value="Unassembled WGS sequence"/>
</dbReference>
<dbReference type="Pfam" id="PF00787">
    <property type="entry name" value="PX"/>
    <property type="match status" value="1"/>
</dbReference>
<keyword evidence="5" id="KW-0175">Coiled coil</keyword>
<dbReference type="SUPFAM" id="SSF64268">
    <property type="entry name" value="PX domain"/>
    <property type="match status" value="1"/>
</dbReference>
<dbReference type="Gene3D" id="1.20.1000.10">
    <property type="entry name" value="Guanylate-binding protein, C-terminal domain"/>
    <property type="match status" value="1"/>
</dbReference>
<evidence type="ECO:0000256" key="6">
    <source>
        <dbReference type="SAM" id="MobiDB-lite"/>
    </source>
</evidence>
<proteinExistence type="inferred from homology"/>
<name>A0A078AKP0_STYLE</name>
<feature type="compositionally biased region" description="Low complexity" evidence="6">
    <location>
        <begin position="1118"/>
        <end position="1133"/>
    </location>
</feature>
<dbReference type="Gene3D" id="3.30.1520.10">
    <property type="entry name" value="Phox-like domain"/>
    <property type="match status" value="1"/>
</dbReference>
<dbReference type="Pfam" id="PF02841">
    <property type="entry name" value="GBP_C"/>
    <property type="match status" value="1"/>
</dbReference>
<evidence type="ECO:0000313" key="10">
    <source>
        <dbReference type="Proteomes" id="UP000039865"/>
    </source>
</evidence>
<dbReference type="PANTHER" id="PTHR10751">
    <property type="entry name" value="GUANYLATE BINDING PROTEIN"/>
    <property type="match status" value="1"/>
</dbReference>
<evidence type="ECO:0000256" key="4">
    <source>
        <dbReference type="PROSITE-ProRule" id="PRU01052"/>
    </source>
</evidence>
<dbReference type="GO" id="GO:0035091">
    <property type="term" value="F:phosphatidylinositol binding"/>
    <property type="evidence" value="ECO:0007669"/>
    <property type="project" value="InterPro"/>
</dbReference>
<feature type="region of interest" description="Disordered" evidence="6">
    <location>
        <begin position="1561"/>
        <end position="1601"/>
    </location>
</feature>
<dbReference type="Pfam" id="PF02263">
    <property type="entry name" value="GBP"/>
    <property type="match status" value="1"/>
</dbReference>
<dbReference type="InterPro" id="IPR036871">
    <property type="entry name" value="PX_dom_sf"/>
</dbReference>
<keyword evidence="2" id="KW-0378">Hydrolase</keyword>
<dbReference type="InterPro" id="IPR027417">
    <property type="entry name" value="P-loop_NTPase"/>
</dbReference>
<feature type="region of interest" description="Disordered" evidence="6">
    <location>
        <begin position="1110"/>
        <end position="1135"/>
    </location>
</feature>
<feature type="coiled-coil region" evidence="5">
    <location>
        <begin position="531"/>
        <end position="647"/>
    </location>
</feature>
<feature type="compositionally biased region" description="Basic and acidic residues" evidence="6">
    <location>
        <begin position="1576"/>
        <end position="1585"/>
    </location>
</feature>
<accession>A0A078AKP0</accession>
<feature type="domain" description="GB1/RHD3-type G" evidence="8">
    <location>
        <begin position="84"/>
        <end position="340"/>
    </location>
</feature>
<sequence length="1601" mass="185581">MENIPPEEQLEQQDQINQSLLQESIHDAQPDNPTNSSQIQEDFQEKAINLITFDQKEGIFIEKYLIILGFQVSPEAIQLLGGIKEKIGIIAVAGKYRTGKSFLLNRIILDKKDANGFGVGPTINPCTKGLWIWNKPIEIDNRSGEPPFKVFIVDSEGIGAFNEDQNHDTRIFLLALLLSSYFVYNSMGTIDENALQNLSLIVNLSKQLQIKNQKAEEADPDEVARYFPSFLWVVRDFALRLLDQYGNPINSKEYLENSLKEQKGTSDNIEKKNRIRRLILNFFKDRDCYTMVRPTEEEKDLQNLQQMEDDKLRPEFIEQMTTLRARIFKRVKPKVLNGKFITGELFLELCQAYTTAINKGSVPCIESAWTYLCQNECQRAIQESIQLYEKELNARAFLNLKRTDCINYNDLKKAHKTLKEESLAYFKDKAVGQNLKEFESKILDDLQKKFVIVKTKCIQIYELKCHESTKKDVDNIESLIRQDLYQCIPDFNKDIEKLKQTYAQQTLSIIYQQKDAVIRGIVEKLIMKGYEAIFRKEKEQLTNQNRQLTEKSIYLEKDLQSKKSDYDSERNIIQNKLIDIQSEIQSLRANNKIFEEKNKLLESERNKLEIQISDKVSQMNEQKDKIENQLQVQLRDCQQKLKVLEDQNLKSQISFEKDSALRDQKIVYTEKENQTLILRVEQLFNENRQLLEKVAFQEQQMKQSEQMLKTKDEEKKKEVDILKDFFQRKIDESKNSDSFVSIEKQKQWEQEKQFLQEQLLFSQKQIDENKKMHEVLLFAINNRGQEKEQDQQLIMVNKNLSETIAKVEQRCQQLQQKISQIKVYQRVFKHSQSMQCKFCQVFFPSEVFVDHVKSCSKDNRYTRSHFFQIPLSISIQQTRIDVDPVDNRQYTEYVVSINFNDKTWVINQKYKAFCSLHEKLINQYPNIKFPQSSYQFSQKTLNDFGNIKGRSTGGGSGSSSLIEDRRKILQQYLQDLVLIPAIKESPHMKQFLDIQNHFPEFCDDILSVQNHFISQSVLEPAQNNRPTGQNVLGGNFKIMNGLFHKQTSNVSNNNNNQNANNNAIMSLKESQFSKNTESENSVRQQLVKRFDYEIEDLIQDKSINETKVSNNNMGIHPNQQSFSLQQNQQSQLSKSRYEVNVSSNLTPNKLQELRHQPSIERLHSEQNVDDLSSIEGVLVDDENTRFYNDDNDNDVNMMDNDHYDEGEDIDYYQQMPQPSESPLKSSYNQNGLQTNSRNCNQIHKSVYYNGNKLSSINSNQSQPGGLHMNQLGRVRDSQMSHAEAYMKKSTSSNGLVYSPSQIQTSQMTSVLFNDKTNQNIKITGSTQLLGLKENCYNCNHKNSSDGTETRCSQDHFTQPQSSSSKYQTNSQQVLHNGSSNNNHHLSHQQLTQHNQHMQQQQYHPSSTVVKNANILDELVQKCNVKAKEFGNIAEQRSQMQKQKLESFVTPRDGLNSLGYIKTDSAMRSDKILQDLLMKDKPQTTTQISSNKRITPQKNPSQKVFTTNHYGFTNVQTVRSPNDKGKLTGVTQHSATTPDGPNRRSSAFEAQANSWKKIQNYQDKNSSLKKQSSASQFDHRSNEKSKNYAVNSNNVMMYNNQL</sequence>
<dbReference type="CDD" id="cd06093">
    <property type="entry name" value="PX_domain"/>
    <property type="match status" value="1"/>
</dbReference>
<dbReference type="FunFam" id="3.40.50.300:FF:001470">
    <property type="entry name" value="Interferon-induced guanylate-binding protein 1"/>
    <property type="match status" value="1"/>
</dbReference>
<dbReference type="SUPFAM" id="SSF48340">
    <property type="entry name" value="Interferon-induced guanylate-binding protein 1 (GBP1), C-terminal domain"/>
    <property type="match status" value="1"/>
</dbReference>
<dbReference type="PROSITE" id="PS51715">
    <property type="entry name" value="G_GB1_RHD3"/>
    <property type="match status" value="1"/>
</dbReference>
<dbReference type="OrthoDB" id="2135133at2759"/>
<feature type="region of interest" description="Disordered" evidence="6">
    <location>
        <begin position="1185"/>
        <end position="1204"/>
    </location>
</feature>
<dbReference type="GO" id="GO:0003924">
    <property type="term" value="F:GTPase activity"/>
    <property type="evidence" value="ECO:0007669"/>
    <property type="project" value="InterPro"/>
</dbReference>
<evidence type="ECO:0000256" key="5">
    <source>
        <dbReference type="SAM" id="Coils"/>
    </source>
</evidence>
<keyword evidence="1" id="KW-0547">Nucleotide-binding</keyword>
<organism evidence="9 10">
    <name type="scientific">Stylonychia lemnae</name>
    <name type="common">Ciliate</name>
    <dbReference type="NCBI Taxonomy" id="5949"/>
    <lineage>
        <taxon>Eukaryota</taxon>
        <taxon>Sar</taxon>
        <taxon>Alveolata</taxon>
        <taxon>Ciliophora</taxon>
        <taxon>Intramacronucleata</taxon>
        <taxon>Spirotrichea</taxon>
        <taxon>Stichotrichia</taxon>
        <taxon>Sporadotrichida</taxon>
        <taxon>Oxytrichidae</taxon>
        <taxon>Stylonychinae</taxon>
        <taxon>Stylonychia</taxon>
    </lineage>
</organism>
<evidence type="ECO:0000256" key="1">
    <source>
        <dbReference type="ARBA" id="ARBA00022741"/>
    </source>
</evidence>
<dbReference type="PROSITE" id="PS50195">
    <property type="entry name" value="PX"/>
    <property type="match status" value="1"/>
</dbReference>
<dbReference type="InterPro" id="IPR003191">
    <property type="entry name" value="Guanylate-bd/ATL_C"/>
</dbReference>
<dbReference type="EMBL" id="CCKQ01010929">
    <property type="protein sequence ID" value="CDW82456.1"/>
    <property type="molecule type" value="Genomic_DNA"/>
</dbReference>
<dbReference type="CDD" id="cd01851">
    <property type="entry name" value="GBP"/>
    <property type="match status" value="1"/>
</dbReference>